<comment type="caution">
    <text evidence="1">The sequence shown here is derived from an EMBL/GenBank/DDBJ whole genome shotgun (WGS) entry which is preliminary data.</text>
</comment>
<dbReference type="Pfam" id="PF12895">
    <property type="entry name" value="ANAPC3"/>
    <property type="match status" value="1"/>
</dbReference>
<protein>
    <recommendedName>
        <fullName evidence="3">Tetratricopeptide repeat protein</fullName>
    </recommendedName>
</protein>
<sequence length="633" mass="71169">MVQCPQYHLGRSRPMPHSPEEQRALELNDQGLRLMQQRRFDEAIPYFRQAWETAGIVAALNNWATALYHQGKPAEALQVLGQVLDTSLLHPYSRALASRCCAALGDVEEARKHLRQAIRDFDAGRFSLHTHPDGGRAWIEYTILIKEAAADLRDWRLVLDLHSRWPGRELARGAFIAGVAAFNLGKYAQAVRIWERVRDPNWTGPLRAYIDVTHWVERGVVPPFPLDTRLPETGRLRSLTPEEADQLPVEGSLRLLVLAGIFGMAGEKPDEDVPLVAELIRRTGEWGIEFGRRILDSASLPLGLKFGAARALTEAGVFQPGEPIPVVHQGRRTEIFVHAKQLADGPDPELEEMLARARELWHQGKRAEARKLLDRIQEGPVLYPPALLLAADFLRDEGKLDEALIQLDALDRLMPNQPGVLFLMALCHFEMGDLEAAWELAQSIDASRMSPAFQQEVERLKAAIAAELHSWDTHEAYVAAFMDALREEVDERPIRLDLKLATALRRIPVPWLNAAAGRFAIEPHRRRAEREKALAAAMMDPGRLQTVLAEEPPEVRKALDFLLAEGGWVKLHRLTRRFGDQTGDGFYWDGRPPTSPLGRLRALCLVHVGRAQIEGRKYKVAVVPVELRPLLSS</sequence>
<dbReference type="Pfam" id="PF13432">
    <property type="entry name" value="TPR_16"/>
    <property type="match status" value="1"/>
</dbReference>
<gene>
    <name evidence="1" type="ORF">CWE10_12835</name>
</gene>
<dbReference type="EMBL" id="PIUK01000135">
    <property type="protein sequence ID" value="MBY6277076.1"/>
    <property type="molecule type" value="Genomic_DNA"/>
</dbReference>
<dbReference type="Proteomes" id="UP000732377">
    <property type="component" value="Unassembled WGS sequence"/>
</dbReference>
<organism evidence="1 2">
    <name type="scientific">Symbiobacterium thermophilum</name>
    <dbReference type="NCBI Taxonomy" id="2734"/>
    <lineage>
        <taxon>Bacteria</taxon>
        <taxon>Bacillati</taxon>
        <taxon>Bacillota</taxon>
        <taxon>Clostridia</taxon>
        <taxon>Eubacteriales</taxon>
        <taxon>Symbiobacteriaceae</taxon>
        <taxon>Symbiobacterium</taxon>
    </lineage>
</organism>
<dbReference type="Gene3D" id="1.25.40.10">
    <property type="entry name" value="Tetratricopeptide repeat domain"/>
    <property type="match status" value="2"/>
</dbReference>
<evidence type="ECO:0000313" key="2">
    <source>
        <dbReference type="Proteomes" id="UP000732377"/>
    </source>
</evidence>
<reference evidence="1" key="1">
    <citation type="submission" date="2017-11" db="EMBL/GenBank/DDBJ databases">
        <title>Three new genomes from thermophilic consortium.</title>
        <authorList>
            <person name="Quaggio R."/>
            <person name="Amgarten D."/>
            <person name="Setubal J.C."/>
        </authorList>
    </citation>
    <scope>NUCLEOTIDE SEQUENCE</scope>
    <source>
        <strain evidence="1">ZCTH01-B2</strain>
    </source>
</reference>
<accession>A0A953IBB3</accession>
<name>A0A953IBB3_SYMTR</name>
<dbReference type="SUPFAM" id="SSF48452">
    <property type="entry name" value="TPR-like"/>
    <property type="match status" value="2"/>
</dbReference>
<evidence type="ECO:0008006" key="3">
    <source>
        <dbReference type="Google" id="ProtNLM"/>
    </source>
</evidence>
<dbReference type="AlphaFoldDB" id="A0A953IBB3"/>
<evidence type="ECO:0000313" key="1">
    <source>
        <dbReference type="EMBL" id="MBY6277076.1"/>
    </source>
</evidence>
<dbReference type="InterPro" id="IPR011990">
    <property type="entry name" value="TPR-like_helical_dom_sf"/>
</dbReference>
<proteinExistence type="predicted"/>